<evidence type="ECO:0000313" key="3">
    <source>
        <dbReference type="Proteomes" id="UP001642484"/>
    </source>
</evidence>
<keyword evidence="3" id="KW-1185">Reference proteome</keyword>
<organism evidence="2 3">
    <name type="scientific">Durusdinium trenchii</name>
    <dbReference type="NCBI Taxonomy" id="1381693"/>
    <lineage>
        <taxon>Eukaryota</taxon>
        <taxon>Sar</taxon>
        <taxon>Alveolata</taxon>
        <taxon>Dinophyceae</taxon>
        <taxon>Suessiales</taxon>
        <taxon>Symbiodiniaceae</taxon>
        <taxon>Durusdinium</taxon>
    </lineage>
</organism>
<comment type="caution">
    <text evidence="2">The sequence shown here is derived from an EMBL/GenBank/DDBJ whole genome shotgun (WGS) entry which is preliminary data.</text>
</comment>
<evidence type="ECO:0000256" key="1">
    <source>
        <dbReference type="SAM" id="Phobius"/>
    </source>
</evidence>
<dbReference type="EMBL" id="CAXAMN010021806">
    <property type="protein sequence ID" value="CAK9063604.1"/>
    <property type="molecule type" value="Genomic_DNA"/>
</dbReference>
<proteinExistence type="predicted"/>
<keyword evidence="1" id="KW-1133">Transmembrane helix</keyword>
<evidence type="ECO:0000313" key="2">
    <source>
        <dbReference type="EMBL" id="CAK9063604.1"/>
    </source>
</evidence>
<sequence>MVRHRWTNLRRVKVALWVAVSQAAAWRAFVGQPLRVGRPLPSPAGHSCTVLRGLRGWLRLRKGRKARKEAIPVIIHESQAQREENGDTEPLVTVDLKDLSSDEVNFILQEEAEDGLDSNLTAAEPRREGFMRESQFWRWTGALGWSLNFILLCWALFLRKAGLIDEGQDEAVDLQSLKYDTSTYADLVASQLQEERYVSESNRDISTVLEGLGSSLEALRQRAEEILRPTEEKLPNYDEVVISQKISEMQADLEDQRQLLMKEADEVLQKLSQKPGMLRDLAEKISPILPERPNQGLLPEEFPRFLEQSAVPVMAFLTASFLVAVLSQQFLTVVTPIWRRNEEERKAMRVRKIQKDRFQEFTTSLQDSLEDLAQGRLAKAAKGFDALAAYADRWASEPTWEELLKAEIGAFWEQWGPQAFRLEANIEDWTGVPRSGASEQAAWVADRWFSSAKAVIRDFAMDAVKSWGEEASKAAAAARAAQRREATAAAEAARGARGESGLVIRIFGRWKAPEDWVNIANLPLAGDWREQALRLLLPSAKDVQDVPLLGPLSEQALTAVVSGQVARAVKNSTWGALTTDLWRGSSISSQKPFEIGYEVVEVVTKNKEEMCALARNMPKSGTPGRVFRVNPDLQSLIESLEVSASE</sequence>
<gene>
    <name evidence="2" type="ORF">CCMP2556_LOCUS31259</name>
</gene>
<protein>
    <submittedName>
        <fullName evidence="2">Uncharacterized protein</fullName>
    </submittedName>
</protein>
<dbReference type="Proteomes" id="UP001642484">
    <property type="component" value="Unassembled WGS sequence"/>
</dbReference>
<keyword evidence="1" id="KW-0812">Transmembrane</keyword>
<name>A0ABP0NLE6_9DINO</name>
<feature type="transmembrane region" description="Helical" evidence="1">
    <location>
        <begin position="136"/>
        <end position="157"/>
    </location>
</feature>
<reference evidence="2 3" key="1">
    <citation type="submission" date="2024-02" db="EMBL/GenBank/DDBJ databases">
        <authorList>
            <person name="Chen Y."/>
            <person name="Shah S."/>
            <person name="Dougan E. K."/>
            <person name="Thang M."/>
            <person name="Chan C."/>
        </authorList>
    </citation>
    <scope>NUCLEOTIDE SEQUENCE [LARGE SCALE GENOMIC DNA]</scope>
</reference>
<accession>A0ABP0NLE6</accession>
<keyword evidence="1" id="KW-0472">Membrane</keyword>